<dbReference type="AlphaFoldDB" id="A0A484KNQ7"/>
<sequence>MAIKKTIGASVSRLTATNLTWFVVVSSAAAAAAAGSIYSPTASTAFGGSHYQATEMWRGVVLLSRPHLFVAATIVFSA</sequence>
<evidence type="ECO:0000313" key="1">
    <source>
        <dbReference type="EMBL" id="VFQ67611.1"/>
    </source>
</evidence>
<dbReference type="Proteomes" id="UP000595140">
    <property type="component" value="Unassembled WGS sequence"/>
</dbReference>
<proteinExistence type="predicted"/>
<keyword evidence="2" id="KW-1185">Reference proteome</keyword>
<gene>
    <name evidence="1" type="ORF">CCAM_LOCUS9387</name>
</gene>
<name>A0A484KNQ7_9ASTE</name>
<organism evidence="1 2">
    <name type="scientific">Cuscuta campestris</name>
    <dbReference type="NCBI Taxonomy" id="132261"/>
    <lineage>
        <taxon>Eukaryota</taxon>
        <taxon>Viridiplantae</taxon>
        <taxon>Streptophyta</taxon>
        <taxon>Embryophyta</taxon>
        <taxon>Tracheophyta</taxon>
        <taxon>Spermatophyta</taxon>
        <taxon>Magnoliopsida</taxon>
        <taxon>eudicotyledons</taxon>
        <taxon>Gunneridae</taxon>
        <taxon>Pentapetalae</taxon>
        <taxon>asterids</taxon>
        <taxon>lamiids</taxon>
        <taxon>Solanales</taxon>
        <taxon>Convolvulaceae</taxon>
        <taxon>Cuscuteae</taxon>
        <taxon>Cuscuta</taxon>
        <taxon>Cuscuta subgen. Grammica</taxon>
        <taxon>Cuscuta sect. Cleistogrammica</taxon>
    </lineage>
</organism>
<dbReference type="EMBL" id="OOIL02000635">
    <property type="protein sequence ID" value="VFQ67611.1"/>
    <property type="molecule type" value="Genomic_DNA"/>
</dbReference>
<reference evidence="1 2" key="1">
    <citation type="submission" date="2018-04" db="EMBL/GenBank/DDBJ databases">
        <authorList>
            <person name="Vogel A."/>
        </authorList>
    </citation>
    <scope>NUCLEOTIDE SEQUENCE [LARGE SCALE GENOMIC DNA]</scope>
</reference>
<accession>A0A484KNQ7</accession>
<evidence type="ECO:0000313" key="2">
    <source>
        <dbReference type="Proteomes" id="UP000595140"/>
    </source>
</evidence>
<protein>
    <submittedName>
        <fullName evidence="1">Uncharacterized protein</fullName>
    </submittedName>
</protein>